<feature type="compositionally biased region" description="Low complexity" evidence="1">
    <location>
        <begin position="13"/>
        <end position="24"/>
    </location>
</feature>
<feature type="compositionally biased region" description="Polar residues" evidence="1">
    <location>
        <begin position="581"/>
        <end position="592"/>
    </location>
</feature>
<evidence type="ECO:0000313" key="3">
    <source>
        <dbReference type="Proteomes" id="UP001153076"/>
    </source>
</evidence>
<dbReference type="OrthoDB" id="68076at2759"/>
<feature type="region of interest" description="Disordered" evidence="1">
    <location>
        <begin position="120"/>
        <end position="149"/>
    </location>
</feature>
<gene>
    <name evidence="2" type="ORF">Cgig2_022902</name>
</gene>
<feature type="compositionally biased region" description="Basic and acidic residues" evidence="1">
    <location>
        <begin position="124"/>
        <end position="147"/>
    </location>
</feature>
<feature type="region of interest" description="Disordered" evidence="1">
    <location>
        <begin position="1"/>
        <end position="24"/>
    </location>
</feature>
<dbReference type="Proteomes" id="UP001153076">
    <property type="component" value="Unassembled WGS sequence"/>
</dbReference>
<evidence type="ECO:0000256" key="1">
    <source>
        <dbReference type="SAM" id="MobiDB-lite"/>
    </source>
</evidence>
<evidence type="ECO:0000313" key="2">
    <source>
        <dbReference type="EMBL" id="KAJ8447173.1"/>
    </source>
</evidence>
<feature type="region of interest" description="Disordered" evidence="1">
    <location>
        <begin position="531"/>
        <end position="598"/>
    </location>
</feature>
<protein>
    <recommendedName>
        <fullName evidence="4">Wound-responsive family protein</fullName>
    </recommendedName>
</protein>
<accession>A0A9Q1KPG2</accession>
<evidence type="ECO:0008006" key="4">
    <source>
        <dbReference type="Google" id="ProtNLM"/>
    </source>
</evidence>
<comment type="caution">
    <text evidence="2">The sequence shown here is derived from an EMBL/GenBank/DDBJ whole genome shotgun (WGS) entry which is preliminary data.</text>
</comment>
<sequence length="641" mass="70305">MATEEKSDGLVGSSAAASTQSQRQRFYVELKPGETTIVSWKKLLRERKTIDQCPSSTNGTLIDSSLTGTHCSSAHETPRRALDDNSEVGECNDPFVRNGRLYHQSTSSGNQLLKKRSVEMTGVEGKKNDDPSIKHVRLEDRSSRDGAKTQMLLDQPFTRPSIPPVVKDRHLNSPPSSDAHAPLVMYKKKSAAFGSKSNYPSPVNAMGTASTSALKTQQILQKTEQFSSGRSRIKGGILGDPPDFMYQKSVGKCVPLQTYPRCRKLMNETEIEVSFKNQHSGKGRGSAELLDVGSPGYNCSLQHSMRMKSASAAVNSTKPAQPFNAVLERAIGELERTVAESKSFKVEASDAHISWLTIERELPLEVNLKLGEVARLVQSSKEGISEELVSCLVNIIGKLVHGKTLKRLLRKFVMLKLSAKKERAEKFKVIKNEILAMVSSRQIGVTNCPDSIEEAIPAETYKLDSAMEDKLCDLYDLCVQGLSGDKGVEAQKLFIQGKKLLKSGSSVSPMVTDHNRTSDLVPSLKRKVTYSGSSCDLTSSPSGRTPPMKATVDHPVVFPKASCPPPTGVRQHKFPTERKLQSSAADSPTGQQAPEKKHVTIRFSLKPQDGTQRYEEQAAMDKLNCSRVDAHMTWKASSFPG</sequence>
<keyword evidence="3" id="KW-1185">Reference proteome</keyword>
<dbReference type="AlphaFoldDB" id="A0A9Q1KPG2"/>
<organism evidence="2 3">
    <name type="scientific">Carnegiea gigantea</name>
    <dbReference type="NCBI Taxonomy" id="171969"/>
    <lineage>
        <taxon>Eukaryota</taxon>
        <taxon>Viridiplantae</taxon>
        <taxon>Streptophyta</taxon>
        <taxon>Embryophyta</taxon>
        <taxon>Tracheophyta</taxon>
        <taxon>Spermatophyta</taxon>
        <taxon>Magnoliopsida</taxon>
        <taxon>eudicotyledons</taxon>
        <taxon>Gunneridae</taxon>
        <taxon>Pentapetalae</taxon>
        <taxon>Caryophyllales</taxon>
        <taxon>Cactineae</taxon>
        <taxon>Cactaceae</taxon>
        <taxon>Cactoideae</taxon>
        <taxon>Echinocereeae</taxon>
        <taxon>Carnegiea</taxon>
    </lineage>
</organism>
<name>A0A9Q1KPG2_9CARY</name>
<feature type="compositionally biased region" description="Polar residues" evidence="1">
    <location>
        <begin position="531"/>
        <end position="543"/>
    </location>
</feature>
<dbReference type="EMBL" id="JAKOGI010000041">
    <property type="protein sequence ID" value="KAJ8447173.1"/>
    <property type="molecule type" value="Genomic_DNA"/>
</dbReference>
<reference evidence="2" key="1">
    <citation type="submission" date="2022-04" db="EMBL/GenBank/DDBJ databases">
        <title>Carnegiea gigantea Genome sequencing and assembly v2.</title>
        <authorList>
            <person name="Copetti D."/>
            <person name="Sanderson M.J."/>
            <person name="Burquez A."/>
            <person name="Wojciechowski M.F."/>
        </authorList>
    </citation>
    <scope>NUCLEOTIDE SEQUENCE</scope>
    <source>
        <strain evidence="2">SGP5-SGP5p</strain>
        <tissue evidence="2">Aerial part</tissue>
    </source>
</reference>
<proteinExistence type="predicted"/>